<evidence type="ECO:0000256" key="4">
    <source>
        <dbReference type="ARBA" id="ARBA00022692"/>
    </source>
</evidence>
<evidence type="ECO:0000313" key="8">
    <source>
        <dbReference type="Proteomes" id="UP000316388"/>
    </source>
</evidence>
<protein>
    <submittedName>
        <fullName evidence="7">Multicomponent Na+:H+ antiporter</fullName>
    </submittedName>
</protein>
<evidence type="ECO:0000313" key="7">
    <source>
        <dbReference type="EMBL" id="TSE37675.1"/>
    </source>
</evidence>
<dbReference type="InterPro" id="IPR002758">
    <property type="entry name" value="Cation_antiport_E"/>
</dbReference>
<keyword evidence="3" id="KW-1003">Cell membrane</keyword>
<sequence>MGRWVQRTWAAAVLVVRFLKAVVVSGVQTVAVIARASLGDRRPPPAAFLRVRFAPMSAQGAALLGCMVTLTPGTTTIDIDLERCELLLHVLDASDTEALVQGIRRDFEPGLVALFGRAMAAPGRVA</sequence>
<organism evidence="7 8">
    <name type="scientific">Tepidimonas fonticaldi</name>
    <dbReference type="NCBI Taxonomy" id="1101373"/>
    <lineage>
        <taxon>Bacteria</taxon>
        <taxon>Pseudomonadati</taxon>
        <taxon>Pseudomonadota</taxon>
        <taxon>Betaproteobacteria</taxon>
        <taxon>Burkholderiales</taxon>
        <taxon>Tepidimonas</taxon>
    </lineage>
</organism>
<dbReference type="Proteomes" id="UP000316388">
    <property type="component" value="Unassembled WGS sequence"/>
</dbReference>
<dbReference type="PANTHER" id="PTHR34584">
    <property type="entry name" value="NA(+)/H(+) ANTIPORTER SUBUNIT E1"/>
    <property type="match status" value="1"/>
</dbReference>
<dbReference type="EMBL" id="VJOO01000004">
    <property type="protein sequence ID" value="TSE37675.1"/>
    <property type="molecule type" value="Genomic_DNA"/>
</dbReference>
<dbReference type="GO" id="GO:0005886">
    <property type="term" value="C:plasma membrane"/>
    <property type="evidence" value="ECO:0007669"/>
    <property type="project" value="UniProtKB-SubCell"/>
</dbReference>
<dbReference type="PANTHER" id="PTHR34584:SF1">
    <property type="entry name" value="NA(+)_H(+) ANTIPORTER SUBUNIT E1"/>
    <property type="match status" value="1"/>
</dbReference>
<evidence type="ECO:0000256" key="2">
    <source>
        <dbReference type="ARBA" id="ARBA00006228"/>
    </source>
</evidence>
<comment type="similarity">
    <text evidence="2">Belongs to the CPA3 antiporters (TC 2.A.63) subunit E family.</text>
</comment>
<proteinExistence type="inferred from homology"/>
<evidence type="ECO:0000256" key="5">
    <source>
        <dbReference type="ARBA" id="ARBA00022989"/>
    </source>
</evidence>
<reference evidence="7 8" key="1">
    <citation type="submission" date="2019-07" db="EMBL/GenBank/DDBJ databases">
        <title>Tepidimonas fonticaldi AT-A2 draft genome.</title>
        <authorList>
            <person name="Da Costa M.S."/>
            <person name="Froufe H.J.C."/>
            <person name="Egas C."/>
            <person name="Albuquerque L."/>
        </authorList>
    </citation>
    <scope>NUCLEOTIDE SEQUENCE [LARGE SCALE GENOMIC DNA]</scope>
    <source>
        <strain evidence="7 8">AT-A2</strain>
    </source>
</reference>
<keyword evidence="6" id="KW-0472">Membrane</keyword>
<comment type="caution">
    <text evidence="7">The sequence shown here is derived from an EMBL/GenBank/DDBJ whole genome shotgun (WGS) entry which is preliminary data.</text>
</comment>
<comment type="subcellular location">
    <subcellularLocation>
        <location evidence="1">Cell membrane</location>
        <topology evidence="1">Multi-pass membrane protein</topology>
    </subcellularLocation>
</comment>
<keyword evidence="4" id="KW-0812">Transmembrane</keyword>
<dbReference type="GO" id="GO:0008324">
    <property type="term" value="F:monoatomic cation transmembrane transporter activity"/>
    <property type="evidence" value="ECO:0007669"/>
    <property type="project" value="InterPro"/>
</dbReference>
<gene>
    <name evidence="7" type="ORF">Tfont_00671</name>
</gene>
<dbReference type="RefSeq" id="WP_143968391.1">
    <property type="nucleotide sequence ID" value="NZ_VJOO01000004.1"/>
</dbReference>
<keyword evidence="5" id="KW-1133">Transmembrane helix</keyword>
<name>A0A554XPC9_9BURK</name>
<accession>A0A554XPC9</accession>
<evidence type="ECO:0000256" key="1">
    <source>
        <dbReference type="ARBA" id="ARBA00004651"/>
    </source>
</evidence>
<evidence type="ECO:0000256" key="6">
    <source>
        <dbReference type="ARBA" id="ARBA00023136"/>
    </source>
</evidence>
<dbReference type="Pfam" id="PF01899">
    <property type="entry name" value="MNHE"/>
    <property type="match status" value="1"/>
</dbReference>
<evidence type="ECO:0000256" key="3">
    <source>
        <dbReference type="ARBA" id="ARBA00022475"/>
    </source>
</evidence>
<dbReference type="AlphaFoldDB" id="A0A554XPC9"/>